<proteinExistence type="predicted"/>
<sequence>MHTLKLQELHSMFKAKDVDVVLSIPVSITVMTVEAIAIRKALKYAIRKGRKLVKILSNAKNVVDMNQKRVTTS</sequence>
<keyword evidence="1" id="KW-0472">Membrane</keyword>
<reference evidence="2 3" key="1">
    <citation type="submission" date="2020-09" db="EMBL/GenBank/DDBJ databases">
        <title>De no assembly of potato wild relative species, Solanum commersonii.</title>
        <authorList>
            <person name="Cho K."/>
        </authorList>
    </citation>
    <scope>NUCLEOTIDE SEQUENCE [LARGE SCALE GENOMIC DNA]</scope>
    <source>
        <strain evidence="2">LZ3.2</strain>
        <tissue evidence="2">Leaf</tissue>
    </source>
</reference>
<gene>
    <name evidence="2" type="ORF">H5410_020196</name>
</gene>
<keyword evidence="3" id="KW-1185">Reference proteome</keyword>
<feature type="transmembrane region" description="Helical" evidence="1">
    <location>
        <begin position="20"/>
        <end position="42"/>
    </location>
</feature>
<protein>
    <submittedName>
        <fullName evidence="2">Uncharacterized protein</fullName>
    </submittedName>
</protein>
<comment type="caution">
    <text evidence="2">The sequence shown here is derived from an EMBL/GenBank/DDBJ whole genome shotgun (WGS) entry which is preliminary data.</text>
</comment>
<dbReference type="AlphaFoldDB" id="A0A9J5Z7B8"/>
<accession>A0A9J5Z7B8</accession>
<evidence type="ECO:0000313" key="2">
    <source>
        <dbReference type="EMBL" id="KAG5608915.1"/>
    </source>
</evidence>
<keyword evidence="1" id="KW-1133">Transmembrane helix</keyword>
<dbReference type="Proteomes" id="UP000824120">
    <property type="component" value="Chromosome 4"/>
</dbReference>
<name>A0A9J5Z7B8_SOLCO</name>
<evidence type="ECO:0000313" key="3">
    <source>
        <dbReference type="Proteomes" id="UP000824120"/>
    </source>
</evidence>
<organism evidence="2 3">
    <name type="scientific">Solanum commersonii</name>
    <name type="common">Commerson's wild potato</name>
    <name type="synonym">Commerson's nightshade</name>
    <dbReference type="NCBI Taxonomy" id="4109"/>
    <lineage>
        <taxon>Eukaryota</taxon>
        <taxon>Viridiplantae</taxon>
        <taxon>Streptophyta</taxon>
        <taxon>Embryophyta</taxon>
        <taxon>Tracheophyta</taxon>
        <taxon>Spermatophyta</taxon>
        <taxon>Magnoliopsida</taxon>
        <taxon>eudicotyledons</taxon>
        <taxon>Gunneridae</taxon>
        <taxon>Pentapetalae</taxon>
        <taxon>asterids</taxon>
        <taxon>lamiids</taxon>
        <taxon>Solanales</taxon>
        <taxon>Solanaceae</taxon>
        <taxon>Solanoideae</taxon>
        <taxon>Solaneae</taxon>
        <taxon>Solanum</taxon>
    </lineage>
</organism>
<dbReference type="EMBL" id="JACXVP010000004">
    <property type="protein sequence ID" value="KAG5608915.1"/>
    <property type="molecule type" value="Genomic_DNA"/>
</dbReference>
<keyword evidence="1" id="KW-0812">Transmembrane</keyword>
<evidence type="ECO:0000256" key="1">
    <source>
        <dbReference type="SAM" id="Phobius"/>
    </source>
</evidence>